<dbReference type="Proteomes" id="UP001597116">
    <property type="component" value="Unassembled WGS sequence"/>
</dbReference>
<evidence type="ECO:0000256" key="1">
    <source>
        <dbReference type="SAM" id="MobiDB-lite"/>
    </source>
</evidence>
<accession>A0ABW3QIF4</accession>
<comment type="caution">
    <text evidence="2">The sequence shown here is derived from an EMBL/GenBank/DDBJ whole genome shotgun (WGS) entry which is preliminary data.</text>
</comment>
<name>A0ABW3QIF4_9BACT</name>
<dbReference type="RefSeq" id="WP_265992028.1">
    <property type="nucleotide sequence ID" value="NZ_CP110973.1"/>
</dbReference>
<organism evidence="2 3">
    <name type="scientific">Larkinella insperata</name>
    <dbReference type="NCBI Taxonomy" id="332158"/>
    <lineage>
        <taxon>Bacteria</taxon>
        <taxon>Pseudomonadati</taxon>
        <taxon>Bacteroidota</taxon>
        <taxon>Cytophagia</taxon>
        <taxon>Cytophagales</taxon>
        <taxon>Spirosomataceae</taxon>
        <taxon>Larkinella</taxon>
    </lineage>
</organism>
<evidence type="ECO:0000313" key="3">
    <source>
        <dbReference type="Proteomes" id="UP001597116"/>
    </source>
</evidence>
<dbReference type="InterPro" id="IPR016024">
    <property type="entry name" value="ARM-type_fold"/>
</dbReference>
<evidence type="ECO:0008006" key="4">
    <source>
        <dbReference type="Google" id="ProtNLM"/>
    </source>
</evidence>
<dbReference type="Gene3D" id="1.25.10.10">
    <property type="entry name" value="Leucine-rich Repeat Variant"/>
    <property type="match status" value="1"/>
</dbReference>
<reference evidence="3" key="1">
    <citation type="journal article" date="2019" name="Int. J. Syst. Evol. Microbiol.">
        <title>The Global Catalogue of Microorganisms (GCM) 10K type strain sequencing project: providing services to taxonomists for standard genome sequencing and annotation.</title>
        <authorList>
            <consortium name="The Broad Institute Genomics Platform"/>
            <consortium name="The Broad Institute Genome Sequencing Center for Infectious Disease"/>
            <person name="Wu L."/>
            <person name="Ma J."/>
        </authorList>
    </citation>
    <scope>NUCLEOTIDE SEQUENCE [LARGE SCALE GENOMIC DNA]</scope>
    <source>
        <strain evidence="3">CCUG 55608</strain>
    </source>
</reference>
<proteinExistence type="predicted"/>
<dbReference type="SUPFAM" id="SSF48371">
    <property type="entry name" value="ARM repeat"/>
    <property type="match status" value="1"/>
</dbReference>
<protein>
    <recommendedName>
        <fullName evidence="4">HEAT repeat domain-containing protein</fullName>
    </recommendedName>
</protein>
<sequence>MENTKLPTRPSRLVNLDQLAAIKLRMELNQKLMAGTCAFAKPLELAFREAELPVLKVMASERFSVNTLRRKRAIAALGQQKSVETVDDLVQLAETDHEEISVRTEALQAIHRMSPRLGRVMLEKQLNAGVPELALSIVRYLYQTGEPEGRQLADRFLALRKNERIRQAWEQSQKPSGRQAVPQPDRNLNGRLH</sequence>
<feature type="region of interest" description="Disordered" evidence="1">
    <location>
        <begin position="167"/>
        <end position="193"/>
    </location>
</feature>
<keyword evidence="3" id="KW-1185">Reference proteome</keyword>
<evidence type="ECO:0000313" key="2">
    <source>
        <dbReference type="EMBL" id="MFD1141584.1"/>
    </source>
</evidence>
<dbReference type="InterPro" id="IPR011989">
    <property type="entry name" value="ARM-like"/>
</dbReference>
<gene>
    <name evidence="2" type="ORF">ACFQ4C_10715</name>
</gene>
<dbReference type="EMBL" id="JBHTLP010000008">
    <property type="protein sequence ID" value="MFD1141584.1"/>
    <property type="molecule type" value="Genomic_DNA"/>
</dbReference>